<protein>
    <submittedName>
        <fullName evidence="2">Uncharacterized protein</fullName>
    </submittedName>
</protein>
<keyword evidence="1" id="KW-0812">Transmembrane</keyword>
<proteinExistence type="predicted"/>
<dbReference type="EMBL" id="LZSY01000118">
    <property type="protein sequence ID" value="OBB87990.1"/>
    <property type="molecule type" value="Genomic_DNA"/>
</dbReference>
<evidence type="ECO:0000313" key="3">
    <source>
        <dbReference type="Proteomes" id="UP000094008"/>
    </source>
</evidence>
<sequence length="217" mass="23434">MLWQHPPMSMLGAEPGAPRPNLRVKYIVAIVVAVVLAVAAGVAVAVGGPGRISQMFGGVAREDLFSSQRLDSELDVVRAQLGDLPMRRVDVTSNLISVEAVAADGQLHMYWIRDGEVEDMDSIADLHAGELAFTAADLSGQRIRAAVSDVRSLGKPGDIELVSYLTRPRHPQSVAVWIRHDPLSSVLHFDPRGGSTVVREESIETDEHTSSFGGCWC</sequence>
<dbReference type="Proteomes" id="UP000094008">
    <property type="component" value="Unassembled WGS sequence"/>
</dbReference>
<reference evidence="3" key="1">
    <citation type="submission" date="2016-06" db="EMBL/GenBank/DDBJ databases">
        <authorList>
            <person name="Sutton G."/>
            <person name="Brinkac L."/>
            <person name="Sanka R."/>
            <person name="Adams M."/>
            <person name="Lau E."/>
            <person name="Mehaffy C."/>
            <person name="Tameris M."/>
            <person name="Hatherill M."/>
            <person name="Hanekom W."/>
            <person name="Mahomed H."/>
            <person name="Mcshane H."/>
        </authorList>
    </citation>
    <scope>NUCLEOTIDE SEQUENCE [LARGE SCALE GENOMIC DNA]</scope>
    <source>
        <strain evidence="3">852002-10433_SCH5171157</strain>
    </source>
</reference>
<dbReference type="AlphaFoldDB" id="A0A1A0VXF7"/>
<gene>
    <name evidence="2" type="ORF">A5779_32375</name>
</gene>
<keyword evidence="1" id="KW-0472">Membrane</keyword>
<organism evidence="2 3">
    <name type="scientific">Mycolicibacterium peregrinum</name>
    <name type="common">Mycobacterium peregrinum</name>
    <dbReference type="NCBI Taxonomy" id="43304"/>
    <lineage>
        <taxon>Bacteria</taxon>
        <taxon>Bacillati</taxon>
        <taxon>Actinomycetota</taxon>
        <taxon>Actinomycetes</taxon>
        <taxon>Mycobacteriales</taxon>
        <taxon>Mycobacteriaceae</taxon>
        <taxon>Mycolicibacterium</taxon>
    </lineage>
</organism>
<feature type="transmembrane region" description="Helical" evidence="1">
    <location>
        <begin position="26"/>
        <end position="46"/>
    </location>
</feature>
<name>A0A1A0VXF7_MYCPR</name>
<evidence type="ECO:0000313" key="2">
    <source>
        <dbReference type="EMBL" id="OBB87990.1"/>
    </source>
</evidence>
<evidence type="ECO:0000256" key="1">
    <source>
        <dbReference type="SAM" id="Phobius"/>
    </source>
</evidence>
<accession>A0A1A0VXF7</accession>
<keyword evidence="1" id="KW-1133">Transmembrane helix</keyword>
<comment type="caution">
    <text evidence="2">The sequence shown here is derived from an EMBL/GenBank/DDBJ whole genome shotgun (WGS) entry which is preliminary data.</text>
</comment>